<dbReference type="AlphaFoldDB" id="A0A5N0UYQ0"/>
<dbReference type="OrthoDB" id="9777711at2"/>
<gene>
    <name evidence="4" type="ORF">FPZ12_026725</name>
</gene>
<evidence type="ECO:0000256" key="2">
    <source>
        <dbReference type="ARBA" id="ARBA00023239"/>
    </source>
</evidence>
<evidence type="ECO:0000313" key="4">
    <source>
        <dbReference type="EMBL" id="KAA9156767.1"/>
    </source>
</evidence>
<keyword evidence="5" id="KW-1185">Reference proteome</keyword>
<evidence type="ECO:0000313" key="5">
    <source>
        <dbReference type="Proteomes" id="UP000319769"/>
    </source>
</evidence>
<dbReference type="Gene3D" id="1.10.12.10">
    <property type="entry name" value="Lyase 2-enoyl-coa Hydratase, Chain A, domain 2"/>
    <property type="match status" value="1"/>
</dbReference>
<dbReference type="GO" id="GO:0006635">
    <property type="term" value="P:fatty acid beta-oxidation"/>
    <property type="evidence" value="ECO:0007669"/>
    <property type="project" value="TreeGrafter"/>
</dbReference>
<dbReference type="InterPro" id="IPR029045">
    <property type="entry name" value="ClpP/crotonase-like_dom_sf"/>
</dbReference>
<dbReference type="Gene3D" id="3.90.226.10">
    <property type="entry name" value="2-enoyl-CoA Hydratase, Chain A, domain 1"/>
    <property type="match status" value="1"/>
</dbReference>
<dbReference type="PANTHER" id="PTHR11941">
    <property type="entry name" value="ENOYL-COA HYDRATASE-RELATED"/>
    <property type="match status" value="1"/>
</dbReference>
<dbReference type="InterPro" id="IPR014748">
    <property type="entry name" value="Enoyl-CoA_hydra_C"/>
</dbReference>
<dbReference type="CDD" id="cd06558">
    <property type="entry name" value="crotonase-like"/>
    <property type="match status" value="1"/>
</dbReference>
<evidence type="ECO:0000256" key="3">
    <source>
        <dbReference type="RuleBase" id="RU003707"/>
    </source>
</evidence>
<dbReference type="SUPFAM" id="SSF52096">
    <property type="entry name" value="ClpP/crotonase"/>
    <property type="match status" value="1"/>
</dbReference>
<dbReference type="Pfam" id="PF00378">
    <property type="entry name" value="ECH_1"/>
    <property type="match status" value="1"/>
</dbReference>
<sequence length="270" mass="29140">MTSEIHVEEARPGILVLRLNRPDKLNAMTARLIEGLHEFLDSIREDSKVRAVVLTGAGRAFSAGFDFRGYGTPSDAPEDGEGRLQAGMRIQQQIADLGDAFRRVRAPIIGAINGAAAGGGMALALFCDVRLAGSSAAFHASFIKRGLGGCDIGVSWLLPRIIGFSRASDLLLTGGTVTADEAERIGLVSTVVDDGKLLDAALDRASMIAENSPFGVWMTKEVLWSNLETPSFRSAVEMENRTQVLTTLTKDHREAVAAFLEKRPPEYQNR</sequence>
<dbReference type="GO" id="GO:0016829">
    <property type="term" value="F:lyase activity"/>
    <property type="evidence" value="ECO:0007669"/>
    <property type="project" value="UniProtKB-KW"/>
</dbReference>
<dbReference type="Proteomes" id="UP000319769">
    <property type="component" value="Unassembled WGS sequence"/>
</dbReference>
<dbReference type="GO" id="GO:0016853">
    <property type="term" value="F:isomerase activity"/>
    <property type="evidence" value="ECO:0007669"/>
    <property type="project" value="UniProtKB-KW"/>
</dbReference>
<dbReference type="InterPro" id="IPR001753">
    <property type="entry name" value="Enoyl-CoA_hydra/iso"/>
</dbReference>
<name>A0A5N0UYQ0_9PSEU</name>
<dbReference type="InterPro" id="IPR018376">
    <property type="entry name" value="Enoyl-CoA_hyd/isom_CS"/>
</dbReference>
<dbReference type="RefSeq" id="WP_144757630.1">
    <property type="nucleotide sequence ID" value="NZ_VMNW02000046.1"/>
</dbReference>
<proteinExistence type="inferred from homology"/>
<reference evidence="4" key="1">
    <citation type="submission" date="2019-09" db="EMBL/GenBank/DDBJ databases">
        <authorList>
            <person name="Teo W.F.A."/>
            <person name="Duangmal K."/>
        </authorList>
    </citation>
    <scope>NUCLEOTIDE SEQUENCE [LARGE SCALE GENOMIC DNA]</scope>
    <source>
        <strain evidence="4">K81G1</strain>
    </source>
</reference>
<evidence type="ECO:0000256" key="1">
    <source>
        <dbReference type="ARBA" id="ARBA00005254"/>
    </source>
</evidence>
<protein>
    <submittedName>
        <fullName evidence="4">Enoyl-CoA hydratase/isomerase family protein</fullName>
    </submittedName>
</protein>
<accession>A0A5N0UYQ0</accession>
<comment type="similarity">
    <text evidence="1 3">Belongs to the enoyl-CoA hydratase/isomerase family.</text>
</comment>
<organism evidence="4 5">
    <name type="scientific">Amycolatopsis acidicola</name>
    <dbReference type="NCBI Taxonomy" id="2596893"/>
    <lineage>
        <taxon>Bacteria</taxon>
        <taxon>Bacillati</taxon>
        <taxon>Actinomycetota</taxon>
        <taxon>Actinomycetes</taxon>
        <taxon>Pseudonocardiales</taxon>
        <taxon>Pseudonocardiaceae</taxon>
        <taxon>Amycolatopsis</taxon>
    </lineage>
</organism>
<comment type="caution">
    <text evidence="4">The sequence shown here is derived from an EMBL/GenBank/DDBJ whole genome shotgun (WGS) entry which is preliminary data.</text>
</comment>
<keyword evidence="2" id="KW-0456">Lyase</keyword>
<dbReference type="EMBL" id="VMNW02000046">
    <property type="protein sequence ID" value="KAA9156767.1"/>
    <property type="molecule type" value="Genomic_DNA"/>
</dbReference>
<dbReference type="PANTHER" id="PTHR11941:SF130">
    <property type="entry name" value="ENOYL-COA HYDRATASE ECHA12-RELATED"/>
    <property type="match status" value="1"/>
</dbReference>
<dbReference type="PROSITE" id="PS00166">
    <property type="entry name" value="ENOYL_COA_HYDRATASE"/>
    <property type="match status" value="1"/>
</dbReference>